<sequence length="320" mass="34557">MSAKIGVLSNAHSKRNREALGAFSALLHDHPQVKHLAFHDISDLVECLREMAAAGVTHLCISGGDGTVQATISALINDKPFPTLPKLSLLSAGMTNVIARDLGETELPAPHLKRLIERVEAGDPGETVERAVMTLELGDDGPPIHGFLLGAIAFYQGTILGRRKVHGMGFTQSLASKIGILLSVLRVLWYGPGAKSGFTGERVAMALDGRADAPQELFLLVCTTLTQILPGIKPFWGQGPGRMQITTISHPPRRFAWAALPALRGKPRPWMEAYGYCSRRAEQLECDLVTPVVFDGEFLETDGGPGFKLSVGPTITFTRY</sequence>
<dbReference type="EMBL" id="JAUYVI010000003">
    <property type="protein sequence ID" value="MDQ7247960.1"/>
    <property type="molecule type" value="Genomic_DNA"/>
</dbReference>
<dbReference type="RefSeq" id="WP_379955405.1">
    <property type="nucleotide sequence ID" value="NZ_JAUYVI010000003.1"/>
</dbReference>
<dbReference type="InterPro" id="IPR001206">
    <property type="entry name" value="Diacylglycerol_kinase_cat_dom"/>
</dbReference>
<protein>
    <submittedName>
        <fullName evidence="2">Diacylglycerol kinase family protein</fullName>
    </submittedName>
</protein>
<dbReference type="Gene3D" id="3.40.50.10330">
    <property type="entry name" value="Probable inorganic polyphosphate/atp-NAD kinase, domain 1"/>
    <property type="match status" value="1"/>
</dbReference>
<dbReference type="SUPFAM" id="SSF111331">
    <property type="entry name" value="NAD kinase/diacylglycerol kinase-like"/>
    <property type="match status" value="1"/>
</dbReference>
<evidence type="ECO:0000313" key="2">
    <source>
        <dbReference type="EMBL" id="MDQ7247960.1"/>
    </source>
</evidence>
<accession>A0ABU0YJR3</accession>
<evidence type="ECO:0000259" key="1">
    <source>
        <dbReference type="Pfam" id="PF00781"/>
    </source>
</evidence>
<dbReference type="Pfam" id="PF00781">
    <property type="entry name" value="DAGK_cat"/>
    <property type="match status" value="1"/>
</dbReference>
<comment type="caution">
    <text evidence="2">The sequence shown here is derived from an EMBL/GenBank/DDBJ whole genome shotgun (WGS) entry which is preliminary data.</text>
</comment>
<dbReference type="GO" id="GO:0016301">
    <property type="term" value="F:kinase activity"/>
    <property type="evidence" value="ECO:0007669"/>
    <property type="project" value="UniProtKB-KW"/>
</dbReference>
<reference evidence="3" key="1">
    <citation type="submission" date="2023-08" db="EMBL/GenBank/DDBJ databases">
        <title>Rhodospirillaceae gen. nov., a novel taxon isolated from the Yangtze River Yuezi River estuary sludge.</title>
        <authorList>
            <person name="Ruan L."/>
        </authorList>
    </citation>
    <scope>NUCLEOTIDE SEQUENCE [LARGE SCALE GENOMIC DNA]</scope>
    <source>
        <strain evidence="3">R-7</strain>
    </source>
</reference>
<organism evidence="2 3">
    <name type="scientific">Dongia sedimenti</name>
    <dbReference type="NCBI Taxonomy" id="3064282"/>
    <lineage>
        <taxon>Bacteria</taxon>
        <taxon>Pseudomonadati</taxon>
        <taxon>Pseudomonadota</taxon>
        <taxon>Alphaproteobacteria</taxon>
        <taxon>Rhodospirillales</taxon>
        <taxon>Dongiaceae</taxon>
        <taxon>Dongia</taxon>
    </lineage>
</organism>
<gene>
    <name evidence="2" type="ORF">Q8A70_09800</name>
</gene>
<evidence type="ECO:0000313" key="3">
    <source>
        <dbReference type="Proteomes" id="UP001230156"/>
    </source>
</evidence>
<dbReference type="InterPro" id="IPR016064">
    <property type="entry name" value="NAD/diacylglycerol_kinase_sf"/>
</dbReference>
<name>A0ABU0YJR3_9PROT</name>
<proteinExistence type="predicted"/>
<keyword evidence="2" id="KW-0418">Kinase</keyword>
<feature type="domain" description="DAGKc" evidence="1">
    <location>
        <begin position="7"/>
        <end position="115"/>
    </location>
</feature>
<dbReference type="Proteomes" id="UP001230156">
    <property type="component" value="Unassembled WGS sequence"/>
</dbReference>
<dbReference type="InterPro" id="IPR017438">
    <property type="entry name" value="ATP-NAD_kinase_N"/>
</dbReference>
<keyword evidence="3" id="KW-1185">Reference proteome</keyword>
<keyword evidence="2" id="KW-0808">Transferase</keyword>